<evidence type="ECO:0000313" key="7">
    <source>
        <dbReference type="EnsemblMetazoa" id="GBRI028968-PA"/>
    </source>
</evidence>
<keyword evidence="5" id="KW-0812">Transmembrane</keyword>
<comment type="pathway">
    <text evidence="1">Protein modification; protein glycosylation.</text>
</comment>
<dbReference type="Proteomes" id="UP000091820">
    <property type="component" value="Unassembled WGS sequence"/>
</dbReference>
<dbReference type="InterPro" id="IPR037919">
    <property type="entry name" value="OGT"/>
</dbReference>
<evidence type="ECO:0000256" key="4">
    <source>
        <dbReference type="ARBA" id="ARBA00022803"/>
    </source>
</evidence>
<evidence type="ECO:0000256" key="1">
    <source>
        <dbReference type="ARBA" id="ARBA00004922"/>
    </source>
</evidence>
<dbReference type="PANTHER" id="PTHR44366:SF1">
    <property type="entry name" value="UDP-N-ACETYLGLUCOSAMINE--PEPTIDE N-ACETYLGLUCOSAMINYLTRANSFERASE 110 KDA SUBUNIT"/>
    <property type="match status" value="1"/>
</dbReference>
<keyword evidence="2" id="KW-0808">Transferase</keyword>
<evidence type="ECO:0000256" key="5">
    <source>
        <dbReference type="SAM" id="Phobius"/>
    </source>
</evidence>
<evidence type="ECO:0000259" key="6">
    <source>
        <dbReference type="Pfam" id="PF13844"/>
    </source>
</evidence>
<dbReference type="GO" id="GO:0006493">
    <property type="term" value="P:protein O-linked glycosylation"/>
    <property type="evidence" value="ECO:0007669"/>
    <property type="project" value="InterPro"/>
</dbReference>
<sequence length="229" mass="25018">MKIPITGVLQNGTNNKAATGEEVLQNIVLTTRRQYYLPDDAITLQTWMNILKNTPNYALRLLRFPAVDEQNIKKAAKGNGVSPKRVIFSKVATKEEHVHRGQLADVRLDTPLCNGYSTSMNTGTPVMTLPGETLPSRVTGSQLATLGCPEQVPIQNNDNHNTNSNGDISSISASSRQNISVVTTVDAATRTTTVYRLQLCVLMCAYILAIGHITALLWDTTNVSRNPLI</sequence>
<dbReference type="InterPro" id="IPR029489">
    <property type="entry name" value="OGT/SEC/SPY_C"/>
</dbReference>
<feature type="transmembrane region" description="Helical" evidence="5">
    <location>
        <begin position="199"/>
        <end position="218"/>
    </location>
</feature>
<accession>A0A1A9WR16</accession>
<dbReference type="GO" id="GO:0097363">
    <property type="term" value="F:protein O-acetylglucosaminyltransferase activity"/>
    <property type="evidence" value="ECO:0007669"/>
    <property type="project" value="TreeGrafter"/>
</dbReference>
<keyword evidence="5" id="KW-1133">Transmembrane helix</keyword>
<dbReference type="AlphaFoldDB" id="A0A1A9WR16"/>
<dbReference type="Gene3D" id="3.40.50.2000">
    <property type="entry name" value="Glycogen Phosphorylase B"/>
    <property type="match status" value="1"/>
</dbReference>
<keyword evidence="3" id="KW-0677">Repeat</keyword>
<dbReference type="Gene3D" id="3.30.720.150">
    <property type="match status" value="1"/>
</dbReference>
<dbReference type="VEuPathDB" id="VectorBase:GBRI028968"/>
<evidence type="ECO:0000256" key="2">
    <source>
        <dbReference type="ARBA" id="ARBA00022679"/>
    </source>
</evidence>
<evidence type="ECO:0000256" key="3">
    <source>
        <dbReference type="ARBA" id="ARBA00022737"/>
    </source>
</evidence>
<keyword evidence="8" id="KW-1185">Reference proteome</keyword>
<feature type="domain" description="O-GlcNAc transferase C-terminal" evidence="6">
    <location>
        <begin position="6"/>
        <end position="159"/>
    </location>
</feature>
<keyword evidence="4" id="KW-0802">TPR repeat</keyword>
<name>A0A1A9WR16_9MUSC</name>
<dbReference type="Pfam" id="PF13844">
    <property type="entry name" value="Glyco_transf_41"/>
    <property type="match status" value="1"/>
</dbReference>
<reference evidence="7" key="2">
    <citation type="submission" date="2020-05" db="UniProtKB">
        <authorList>
            <consortium name="EnsemblMetazoa"/>
        </authorList>
    </citation>
    <scope>IDENTIFICATION</scope>
    <source>
        <strain evidence="7">IAEA</strain>
    </source>
</reference>
<protein>
    <recommendedName>
        <fullName evidence="6">O-GlcNAc transferase C-terminal domain-containing protein</fullName>
    </recommendedName>
</protein>
<keyword evidence="5" id="KW-0472">Membrane</keyword>
<evidence type="ECO:0000313" key="8">
    <source>
        <dbReference type="Proteomes" id="UP000091820"/>
    </source>
</evidence>
<dbReference type="EnsemblMetazoa" id="GBRI028968-RA">
    <property type="protein sequence ID" value="GBRI028968-PA"/>
    <property type="gene ID" value="GBRI028968"/>
</dbReference>
<organism evidence="7 8">
    <name type="scientific">Glossina brevipalpis</name>
    <dbReference type="NCBI Taxonomy" id="37001"/>
    <lineage>
        <taxon>Eukaryota</taxon>
        <taxon>Metazoa</taxon>
        <taxon>Ecdysozoa</taxon>
        <taxon>Arthropoda</taxon>
        <taxon>Hexapoda</taxon>
        <taxon>Insecta</taxon>
        <taxon>Pterygota</taxon>
        <taxon>Neoptera</taxon>
        <taxon>Endopterygota</taxon>
        <taxon>Diptera</taxon>
        <taxon>Brachycera</taxon>
        <taxon>Muscomorpha</taxon>
        <taxon>Hippoboscoidea</taxon>
        <taxon>Glossinidae</taxon>
        <taxon>Glossina</taxon>
    </lineage>
</organism>
<reference evidence="8" key="1">
    <citation type="submission" date="2014-03" db="EMBL/GenBank/DDBJ databases">
        <authorList>
            <person name="Aksoy S."/>
            <person name="Warren W."/>
            <person name="Wilson R.K."/>
        </authorList>
    </citation>
    <scope>NUCLEOTIDE SEQUENCE [LARGE SCALE GENOMIC DNA]</scope>
    <source>
        <strain evidence="8">IAEA</strain>
    </source>
</reference>
<dbReference type="PANTHER" id="PTHR44366">
    <property type="entry name" value="UDP-N-ACETYLGLUCOSAMINE--PEPTIDE N-ACETYLGLUCOSAMINYLTRANSFERASE 110 KDA SUBUNIT"/>
    <property type="match status" value="1"/>
</dbReference>
<proteinExistence type="predicted"/>
<dbReference type="STRING" id="37001.A0A1A9WR16"/>